<feature type="transmembrane region" description="Helical" evidence="1">
    <location>
        <begin position="123"/>
        <end position="142"/>
    </location>
</feature>
<dbReference type="GO" id="GO:0005886">
    <property type="term" value="C:plasma membrane"/>
    <property type="evidence" value="ECO:0007669"/>
    <property type="project" value="TreeGrafter"/>
</dbReference>
<sequence length="178" mass="19537">MMKNSMTRILWFIAGILLILSGCTLLFRPDASLISMAGMIGFVILLSGIFNLTIYFVFHDLMLGAGWQLLDGILGVLVGFMFLGNSVLVASVLPYIFGMWIMFSGLSKLVGGFDLKKLNFDGWGWLVLIGAAMTVLGLLTFFKPMIGTVALSTIFAIALIVEGVHALLRGIYSQRFWL</sequence>
<keyword evidence="1" id="KW-0812">Transmembrane</keyword>
<dbReference type="PROSITE" id="PS51257">
    <property type="entry name" value="PROKAR_LIPOPROTEIN"/>
    <property type="match status" value="1"/>
</dbReference>
<proteinExistence type="predicted"/>
<gene>
    <name evidence="2" type="ORF">DWY25_14635</name>
</gene>
<evidence type="ECO:0000313" key="3">
    <source>
        <dbReference type="Proteomes" id="UP000284178"/>
    </source>
</evidence>
<keyword evidence="1" id="KW-1133">Transmembrane helix</keyword>
<dbReference type="Proteomes" id="UP000284178">
    <property type="component" value="Unassembled WGS sequence"/>
</dbReference>
<dbReference type="InterPro" id="IPR005325">
    <property type="entry name" value="DUF308_memb"/>
</dbReference>
<dbReference type="AlphaFoldDB" id="A0A412FMX7"/>
<dbReference type="Pfam" id="PF03729">
    <property type="entry name" value="DUF308"/>
    <property type="match status" value="2"/>
</dbReference>
<reference evidence="2 3" key="1">
    <citation type="submission" date="2018-08" db="EMBL/GenBank/DDBJ databases">
        <title>A genome reference for cultivated species of the human gut microbiota.</title>
        <authorList>
            <person name="Zou Y."/>
            <person name="Xue W."/>
            <person name="Luo G."/>
        </authorList>
    </citation>
    <scope>NUCLEOTIDE SEQUENCE [LARGE SCALE GENOMIC DNA]</scope>
    <source>
        <strain evidence="2 3">AF24-29</strain>
    </source>
</reference>
<name>A0A412FMX7_9FIRM</name>
<evidence type="ECO:0008006" key="4">
    <source>
        <dbReference type="Google" id="ProtNLM"/>
    </source>
</evidence>
<protein>
    <recommendedName>
        <fullName evidence="4">HdeD family acid-resistance protein</fullName>
    </recommendedName>
</protein>
<feature type="transmembrane region" description="Helical" evidence="1">
    <location>
        <begin position="149"/>
        <end position="172"/>
    </location>
</feature>
<feature type="transmembrane region" description="Helical" evidence="1">
    <location>
        <begin position="9"/>
        <end position="27"/>
    </location>
</feature>
<dbReference type="PANTHER" id="PTHR34989:SF1">
    <property type="entry name" value="PROTEIN HDED"/>
    <property type="match status" value="1"/>
</dbReference>
<comment type="caution">
    <text evidence="2">The sequence shown here is derived from an EMBL/GenBank/DDBJ whole genome shotgun (WGS) entry which is preliminary data.</text>
</comment>
<feature type="transmembrane region" description="Helical" evidence="1">
    <location>
        <begin position="70"/>
        <end position="103"/>
    </location>
</feature>
<keyword evidence="3" id="KW-1185">Reference proteome</keyword>
<organism evidence="2 3">
    <name type="scientific">Holdemania filiformis</name>
    <dbReference type="NCBI Taxonomy" id="61171"/>
    <lineage>
        <taxon>Bacteria</taxon>
        <taxon>Bacillati</taxon>
        <taxon>Bacillota</taxon>
        <taxon>Erysipelotrichia</taxon>
        <taxon>Erysipelotrichales</taxon>
        <taxon>Erysipelotrichaceae</taxon>
        <taxon>Holdemania</taxon>
    </lineage>
</organism>
<dbReference type="PANTHER" id="PTHR34989">
    <property type="entry name" value="PROTEIN HDED"/>
    <property type="match status" value="1"/>
</dbReference>
<dbReference type="InterPro" id="IPR052712">
    <property type="entry name" value="Acid_resist_chaperone_HdeD"/>
</dbReference>
<accession>A0A412FMX7</accession>
<feature type="transmembrane region" description="Helical" evidence="1">
    <location>
        <begin position="33"/>
        <end position="58"/>
    </location>
</feature>
<dbReference type="EMBL" id="QRUP01000023">
    <property type="protein sequence ID" value="RGR69535.1"/>
    <property type="molecule type" value="Genomic_DNA"/>
</dbReference>
<evidence type="ECO:0000256" key="1">
    <source>
        <dbReference type="SAM" id="Phobius"/>
    </source>
</evidence>
<evidence type="ECO:0000313" key="2">
    <source>
        <dbReference type="EMBL" id="RGR69535.1"/>
    </source>
</evidence>
<keyword evidence="1" id="KW-0472">Membrane</keyword>